<keyword evidence="1" id="KW-0732">Signal</keyword>
<evidence type="ECO:0000313" key="3">
    <source>
        <dbReference type="Proteomes" id="UP001151699"/>
    </source>
</evidence>
<evidence type="ECO:0000256" key="1">
    <source>
        <dbReference type="SAM" id="SignalP"/>
    </source>
</evidence>
<organism evidence="2 3">
    <name type="scientific">Pseudolycoriella hygida</name>
    <dbReference type="NCBI Taxonomy" id="35572"/>
    <lineage>
        <taxon>Eukaryota</taxon>
        <taxon>Metazoa</taxon>
        <taxon>Ecdysozoa</taxon>
        <taxon>Arthropoda</taxon>
        <taxon>Hexapoda</taxon>
        <taxon>Insecta</taxon>
        <taxon>Pterygota</taxon>
        <taxon>Neoptera</taxon>
        <taxon>Endopterygota</taxon>
        <taxon>Diptera</taxon>
        <taxon>Nematocera</taxon>
        <taxon>Sciaroidea</taxon>
        <taxon>Sciaridae</taxon>
        <taxon>Pseudolycoriella</taxon>
    </lineage>
</organism>
<reference evidence="2" key="1">
    <citation type="submission" date="2022-07" db="EMBL/GenBank/DDBJ databases">
        <authorList>
            <person name="Trinca V."/>
            <person name="Uliana J.V.C."/>
            <person name="Torres T.T."/>
            <person name="Ward R.J."/>
            <person name="Monesi N."/>
        </authorList>
    </citation>
    <scope>NUCLEOTIDE SEQUENCE</scope>
    <source>
        <strain evidence="2">HSMRA1968</strain>
        <tissue evidence="2">Whole embryos</tissue>
    </source>
</reference>
<dbReference type="Proteomes" id="UP001151699">
    <property type="component" value="Chromosome A"/>
</dbReference>
<dbReference type="AlphaFoldDB" id="A0A9Q0SA73"/>
<sequence>MTRVSLVVMMLTVVYNESKFVTDHDDYEKMLAENAVPFDICEFGSKIKMCEKINLQREFLKKIDYIRDYPDGEYFSPENIRDYFEYDGKENERVESIPVDEKRGRSYADVMKQITSCPTKRDMHFFGNDFYPRLVSVETCNQTSNQPIRKCSEGWNCQPVIRKMKVLFKDKSKISAAVDLPEELNNCWRLTEQEVPDGCECSRKF</sequence>
<evidence type="ECO:0000313" key="2">
    <source>
        <dbReference type="EMBL" id="KAJ6649415.1"/>
    </source>
</evidence>
<dbReference type="OrthoDB" id="10574320at2759"/>
<dbReference type="InterPro" id="IPR052876">
    <property type="entry name" value="Insect_Hormone_Regulators"/>
</dbReference>
<dbReference type="EMBL" id="WJQU01000001">
    <property type="protein sequence ID" value="KAJ6649415.1"/>
    <property type="molecule type" value="Genomic_DNA"/>
</dbReference>
<feature type="signal peptide" evidence="1">
    <location>
        <begin position="1"/>
        <end position="16"/>
    </location>
</feature>
<feature type="chain" id="PRO_5040453386" description="Spaetzle domain-containing protein" evidence="1">
    <location>
        <begin position="17"/>
        <end position="205"/>
    </location>
</feature>
<dbReference type="PANTHER" id="PTHR39940:SF1">
    <property type="entry name" value="PROTHORACICOTROPIC HORMONE, ISOFORM F"/>
    <property type="match status" value="1"/>
</dbReference>
<name>A0A9Q0SA73_9DIPT</name>
<keyword evidence="3" id="KW-1185">Reference proteome</keyword>
<dbReference type="InterPro" id="IPR029034">
    <property type="entry name" value="Cystine-knot_cytokine"/>
</dbReference>
<dbReference type="Gene3D" id="2.10.90.10">
    <property type="entry name" value="Cystine-knot cytokines"/>
    <property type="match status" value="1"/>
</dbReference>
<protein>
    <recommendedName>
        <fullName evidence="4">Spaetzle domain-containing protein</fullName>
    </recommendedName>
</protein>
<dbReference type="PANTHER" id="PTHR39940">
    <property type="entry name" value="PROTHORACICOTROPIC HORMONE, ISOFORM F"/>
    <property type="match status" value="1"/>
</dbReference>
<comment type="caution">
    <text evidence="2">The sequence shown here is derived from an EMBL/GenBank/DDBJ whole genome shotgun (WGS) entry which is preliminary data.</text>
</comment>
<evidence type="ECO:0008006" key="4">
    <source>
        <dbReference type="Google" id="ProtNLM"/>
    </source>
</evidence>
<gene>
    <name evidence="2" type="ORF">Bhyg_04650</name>
</gene>
<proteinExistence type="predicted"/>
<dbReference type="SUPFAM" id="SSF57501">
    <property type="entry name" value="Cystine-knot cytokines"/>
    <property type="match status" value="1"/>
</dbReference>
<accession>A0A9Q0SA73</accession>